<dbReference type="InterPro" id="IPR018713">
    <property type="entry name" value="MPAB/Lcp_cat_dom"/>
</dbReference>
<dbReference type="RefSeq" id="WP_198578734.1">
    <property type="nucleotide sequence ID" value="NZ_JADWOX010000029.1"/>
</dbReference>
<dbReference type="PANTHER" id="PTHR36151">
    <property type="entry name" value="BLR2777 PROTEIN"/>
    <property type="match status" value="1"/>
</dbReference>
<name>A0ABS0T7J2_9CAUL</name>
<organism evidence="2 3">
    <name type="scientific">Caulobacter hibisci</name>
    <dbReference type="NCBI Taxonomy" id="2035993"/>
    <lineage>
        <taxon>Bacteria</taxon>
        <taxon>Pseudomonadati</taxon>
        <taxon>Pseudomonadota</taxon>
        <taxon>Alphaproteobacteria</taxon>
        <taxon>Caulobacterales</taxon>
        <taxon>Caulobacteraceae</taxon>
        <taxon>Caulobacter</taxon>
    </lineage>
</organism>
<dbReference type="PANTHER" id="PTHR36151:SF3">
    <property type="entry name" value="ER-BOUND OXYGENASE MPAB_MPAB'_RUBBER OXYGENASE CATALYTIC DOMAIN-CONTAINING PROTEIN"/>
    <property type="match status" value="1"/>
</dbReference>
<dbReference type="EMBL" id="JADWOX010000029">
    <property type="protein sequence ID" value="MBI1686848.1"/>
    <property type="molecule type" value="Genomic_DNA"/>
</dbReference>
<proteinExistence type="predicted"/>
<dbReference type="Proteomes" id="UP000639859">
    <property type="component" value="Unassembled WGS sequence"/>
</dbReference>
<feature type="domain" description="ER-bound oxygenase mpaB/mpaB'/Rubber oxygenase catalytic" evidence="1">
    <location>
        <begin position="40"/>
        <end position="262"/>
    </location>
</feature>
<evidence type="ECO:0000313" key="2">
    <source>
        <dbReference type="EMBL" id="MBI1686848.1"/>
    </source>
</evidence>
<accession>A0ABS0T7J2</accession>
<comment type="caution">
    <text evidence="2">The sequence shown here is derived from an EMBL/GenBank/DDBJ whole genome shotgun (WGS) entry which is preliminary data.</text>
</comment>
<gene>
    <name evidence="2" type="ORF">I4Q42_24535</name>
</gene>
<keyword evidence="3" id="KW-1185">Reference proteome</keyword>
<sequence>MADPLSRAAARLLTPDGGPAIDFSAPAGAAALIGPDSVSWRVFKNPVSLFVGGITAVILELAEPRVRSGVWDHSSFKAQPLKRLKRTGLAAMVTVYGPRAVAEKMIAGVVRMHGHVTGQTPGGVAYQANDPVLLDWVQATASFGFIAAYDAYASALSPAERDAAFAEAAPGARLYGATGAPTSEAEWKRQLALMLPSLEPSDIVFEFLDIMTRTPLLPGPLRLIQKPLVRAAVEITPVEVRARLGLGEAWQLNGVERRLVRLAGASADKVPIKGSPAVESSRRMGLPDDYLYRPPYRRGAA</sequence>
<evidence type="ECO:0000259" key="1">
    <source>
        <dbReference type="Pfam" id="PF09995"/>
    </source>
</evidence>
<protein>
    <submittedName>
        <fullName evidence="2">DUF2236 domain-containing protein</fullName>
    </submittedName>
</protein>
<evidence type="ECO:0000313" key="3">
    <source>
        <dbReference type="Proteomes" id="UP000639859"/>
    </source>
</evidence>
<reference evidence="2 3" key="1">
    <citation type="submission" date="2020-11" db="EMBL/GenBank/DDBJ databases">
        <title>genome sequence of strain KACC 18849.</title>
        <authorList>
            <person name="Gao J."/>
            <person name="Zhang X."/>
        </authorList>
    </citation>
    <scope>NUCLEOTIDE SEQUENCE [LARGE SCALE GENOMIC DNA]</scope>
    <source>
        <strain evidence="2 3">KACC 18849</strain>
    </source>
</reference>
<dbReference type="Pfam" id="PF09995">
    <property type="entry name" value="MPAB_Lcp_cat"/>
    <property type="match status" value="1"/>
</dbReference>